<reference evidence="1" key="1">
    <citation type="submission" date="2020-11" db="EMBL/GenBank/DDBJ databases">
        <authorList>
            <consortium name="DOE Joint Genome Institute"/>
            <person name="Ahrendt S."/>
            <person name="Riley R."/>
            <person name="Andreopoulos W."/>
            <person name="Labutti K."/>
            <person name="Pangilinan J."/>
            <person name="Ruiz-Duenas F.J."/>
            <person name="Barrasa J.M."/>
            <person name="Sanchez-Garcia M."/>
            <person name="Camarero S."/>
            <person name="Miyauchi S."/>
            <person name="Serrano A."/>
            <person name="Linde D."/>
            <person name="Babiker R."/>
            <person name="Drula E."/>
            <person name="Ayuso-Fernandez I."/>
            <person name="Pacheco R."/>
            <person name="Padilla G."/>
            <person name="Ferreira P."/>
            <person name="Barriuso J."/>
            <person name="Kellner H."/>
            <person name="Castanera R."/>
            <person name="Alfaro M."/>
            <person name="Ramirez L."/>
            <person name="Pisabarro A.G."/>
            <person name="Kuo A."/>
            <person name="Tritt A."/>
            <person name="Lipzen A."/>
            <person name="He G."/>
            <person name="Yan M."/>
            <person name="Ng V."/>
            <person name="Cullen D."/>
            <person name="Martin F."/>
            <person name="Rosso M.-N."/>
            <person name="Henrissat B."/>
            <person name="Hibbett D."/>
            <person name="Martinez A.T."/>
            <person name="Grigoriev I.V."/>
        </authorList>
    </citation>
    <scope>NUCLEOTIDE SEQUENCE</scope>
    <source>
        <strain evidence="1">AH 40177</strain>
    </source>
</reference>
<comment type="caution">
    <text evidence="1">The sequence shown here is derived from an EMBL/GenBank/DDBJ whole genome shotgun (WGS) entry which is preliminary data.</text>
</comment>
<protein>
    <submittedName>
        <fullName evidence="1">Uncharacterized protein</fullName>
    </submittedName>
</protein>
<keyword evidence="2" id="KW-1185">Reference proteome</keyword>
<evidence type="ECO:0000313" key="1">
    <source>
        <dbReference type="EMBL" id="KAF9064118.1"/>
    </source>
</evidence>
<dbReference type="AlphaFoldDB" id="A0A9P5PHR6"/>
<accession>A0A9P5PHR6</accession>
<dbReference type="EMBL" id="JADNRY010000131">
    <property type="protein sequence ID" value="KAF9064118.1"/>
    <property type="molecule type" value="Genomic_DNA"/>
</dbReference>
<sequence>MSGEKLNACPHIKVLPKGQRPQRRGTIIAPCKHRTPHYLLGWTIPFDDICKIYPGAATGVTDIWLTEIQMPWFKSYGHKYRDGAEHCYRNPDFLYVSLNKADPNDSQVLVFISHNRDEESIAMAENQEFIDDMRKMTFIDESVTGELKWLGRMSCKLCNEDHRTCGRQAPILQPKFGGEPTTDFGPYKPLALLRI</sequence>
<gene>
    <name evidence="1" type="ORF">BDP27DRAFT_1405502</name>
</gene>
<dbReference type="Proteomes" id="UP000772434">
    <property type="component" value="Unassembled WGS sequence"/>
</dbReference>
<organism evidence="1 2">
    <name type="scientific">Rhodocollybia butyracea</name>
    <dbReference type="NCBI Taxonomy" id="206335"/>
    <lineage>
        <taxon>Eukaryota</taxon>
        <taxon>Fungi</taxon>
        <taxon>Dikarya</taxon>
        <taxon>Basidiomycota</taxon>
        <taxon>Agaricomycotina</taxon>
        <taxon>Agaricomycetes</taxon>
        <taxon>Agaricomycetidae</taxon>
        <taxon>Agaricales</taxon>
        <taxon>Marasmiineae</taxon>
        <taxon>Omphalotaceae</taxon>
        <taxon>Rhodocollybia</taxon>
    </lineage>
</organism>
<evidence type="ECO:0000313" key="2">
    <source>
        <dbReference type="Proteomes" id="UP000772434"/>
    </source>
</evidence>
<proteinExistence type="predicted"/>
<name>A0A9P5PHR6_9AGAR</name>